<dbReference type="InterPro" id="IPR051531">
    <property type="entry name" value="N-acetyltransferase"/>
</dbReference>
<dbReference type="RefSeq" id="WP_306851505.1">
    <property type="nucleotide sequence ID" value="NZ_JAUSSK010000005.1"/>
</dbReference>
<dbReference type="Gene3D" id="3.40.630.30">
    <property type="match status" value="1"/>
</dbReference>
<dbReference type="Proteomes" id="UP001237737">
    <property type="component" value="Unassembled WGS sequence"/>
</dbReference>
<sequence>MDHPVRPLFLTARLRLDRLVPADAPLLHAYRGDDAVARYQGWKPANVGDAEAFIARQAVQPFAAPDSWFQLAIREKDSTELVGDLGIHFPPVPGGAIELGVSLRPERQGRGYAREAMATALGLAFGDWGYRRAVASVDPRNVASIALLRSLGFRQEAHHVESYFFRGEWVDDVVFALLAREWPRQG</sequence>
<dbReference type="PROSITE" id="PS51186">
    <property type="entry name" value="GNAT"/>
    <property type="match status" value="1"/>
</dbReference>
<proteinExistence type="predicted"/>
<evidence type="ECO:0000313" key="3">
    <source>
        <dbReference type="Proteomes" id="UP001237737"/>
    </source>
</evidence>
<dbReference type="Pfam" id="PF13302">
    <property type="entry name" value="Acetyltransf_3"/>
    <property type="match status" value="1"/>
</dbReference>
<dbReference type="PANTHER" id="PTHR43792:SF1">
    <property type="entry name" value="N-ACETYLTRANSFERASE DOMAIN-CONTAINING PROTEIN"/>
    <property type="match status" value="1"/>
</dbReference>
<keyword evidence="3" id="KW-1185">Reference proteome</keyword>
<accession>A0ABT9T3Q1</accession>
<evidence type="ECO:0000259" key="1">
    <source>
        <dbReference type="PROSITE" id="PS51186"/>
    </source>
</evidence>
<name>A0ABT9T3Q1_9GAMM</name>
<gene>
    <name evidence="2" type="ORF">J2T07_003423</name>
</gene>
<evidence type="ECO:0000313" key="2">
    <source>
        <dbReference type="EMBL" id="MDQ0011213.1"/>
    </source>
</evidence>
<dbReference type="InterPro" id="IPR000182">
    <property type="entry name" value="GNAT_dom"/>
</dbReference>
<dbReference type="PANTHER" id="PTHR43792">
    <property type="entry name" value="GNAT FAMILY, PUTATIVE (AFU_ORTHOLOGUE AFUA_3G00765)-RELATED-RELATED"/>
    <property type="match status" value="1"/>
</dbReference>
<protein>
    <submittedName>
        <fullName evidence="2">RimJ/RimL family protein N-acetyltransferase</fullName>
    </submittedName>
</protein>
<comment type="caution">
    <text evidence="2">The sequence shown here is derived from an EMBL/GenBank/DDBJ whole genome shotgun (WGS) entry which is preliminary data.</text>
</comment>
<dbReference type="InterPro" id="IPR016181">
    <property type="entry name" value="Acyl_CoA_acyltransferase"/>
</dbReference>
<organism evidence="2 3">
    <name type="scientific">Luteibacter jiangsuensis</name>
    <dbReference type="NCBI Taxonomy" id="637577"/>
    <lineage>
        <taxon>Bacteria</taxon>
        <taxon>Pseudomonadati</taxon>
        <taxon>Pseudomonadota</taxon>
        <taxon>Gammaproteobacteria</taxon>
        <taxon>Lysobacterales</taxon>
        <taxon>Rhodanobacteraceae</taxon>
        <taxon>Luteibacter</taxon>
    </lineage>
</organism>
<reference evidence="2 3" key="1">
    <citation type="submission" date="2023-07" db="EMBL/GenBank/DDBJ databases">
        <title>Sorghum-associated microbial communities from plants grown in Nebraska, USA.</title>
        <authorList>
            <person name="Schachtman D."/>
        </authorList>
    </citation>
    <scope>NUCLEOTIDE SEQUENCE [LARGE SCALE GENOMIC DNA]</scope>
    <source>
        <strain evidence="2 3">CC60</strain>
    </source>
</reference>
<dbReference type="SUPFAM" id="SSF55729">
    <property type="entry name" value="Acyl-CoA N-acyltransferases (Nat)"/>
    <property type="match status" value="1"/>
</dbReference>
<feature type="domain" description="N-acetyltransferase" evidence="1">
    <location>
        <begin position="14"/>
        <end position="180"/>
    </location>
</feature>
<dbReference type="EMBL" id="JAUSSK010000005">
    <property type="protein sequence ID" value="MDQ0011213.1"/>
    <property type="molecule type" value="Genomic_DNA"/>
</dbReference>